<dbReference type="Proteomes" id="UP000515472">
    <property type="component" value="Chromosome"/>
</dbReference>
<gene>
    <name evidence="1" type="ORF">GEOBRER4_n2176</name>
</gene>
<protein>
    <submittedName>
        <fullName evidence="1">Uncharacterized protein</fullName>
    </submittedName>
</protein>
<proteinExistence type="predicted"/>
<sequence>MQGARLWNRSPAAVRQAAQSKEFPLTTLPHTKDIEPLRDWPGSRAVGNAGEPLRTLGGADAAAAAEIGE</sequence>
<name>A0A7R7IYB0_9BACT</name>
<reference evidence="1 2" key="1">
    <citation type="submission" date="2020-06" db="EMBL/GenBank/DDBJ databases">
        <title>Interaction of electrochemicaly active bacteria, Geobacter bremensis R4 on different carbon anode.</title>
        <authorList>
            <person name="Meng L."/>
            <person name="Yoshida N."/>
        </authorList>
    </citation>
    <scope>NUCLEOTIDE SEQUENCE [LARGE SCALE GENOMIC DNA]</scope>
    <source>
        <strain evidence="1 2">R4</strain>
    </source>
</reference>
<evidence type="ECO:0000313" key="1">
    <source>
        <dbReference type="EMBL" id="BCO11395.1"/>
    </source>
</evidence>
<dbReference type="EMBL" id="AP023213">
    <property type="protein sequence ID" value="BCO11395.1"/>
    <property type="molecule type" value="Genomic_DNA"/>
</dbReference>
<keyword evidence="2" id="KW-1185">Reference proteome</keyword>
<accession>A0A7R7IYB0</accession>
<organism evidence="1 2">
    <name type="scientific">Citrifermentans bremense</name>
    <dbReference type="NCBI Taxonomy" id="60035"/>
    <lineage>
        <taxon>Bacteria</taxon>
        <taxon>Pseudomonadati</taxon>
        <taxon>Thermodesulfobacteriota</taxon>
        <taxon>Desulfuromonadia</taxon>
        <taxon>Geobacterales</taxon>
        <taxon>Geobacteraceae</taxon>
        <taxon>Citrifermentans</taxon>
    </lineage>
</organism>
<evidence type="ECO:0000313" key="2">
    <source>
        <dbReference type="Proteomes" id="UP000515472"/>
    </source>
</evidence>
<dbReference type="AlphaFoldDB" id="A0A7R7IYB0"/>